<accession>A0A024G551</accession>
<dbReference type="STRING" id="65357.A0A024G551"/>
<dbReference type="PRINTS" id="PR01046">
    <property type="entry name" value="TRNASYNTHPRO"/>
</dbReference>
<reference evidence="10 11" key="1">
    <citation type="submission" date="2012-05" db="EMBL/GenBank/DDBJ databases">
        <title>Recombination and specialization in a pathogen metapopulation.</title>
        <authorList>
            <person name="Gardiner A."/>
            <person name="Kemen E."/>
            <person name="Schultz-Larsen T."/>
            <person name="MacLean D."/>
            <person name="Van Oosterhout C."/>
            <person name="Jones J.D.G."/>
        </authorList>
    </citation>
    <scope>NUCLEOTIDE SEQUENCE [LARGE SCALE GENOMIC DNA]</scope>
    <source>
        <strain evidence="10 11">Ac Nc2</strain>
    </source>
</reference>
<keyword evidence="2" id="KW-0436">Ligase</keyword>
<dbReference type="PROSITE" id="PS50862">
    <property type="entry name" value="AA_TRNA_LIGASE_II"/>
    <property type="match status" value="1"/>
</dbReference>
<dbReference type="Pfam" id="PF03129">
    <property type="entry name" value="HGTP_anticodon"/>
    <property type="match status" value="1"/>
</dbReference>
<keyword evidence="4" id="KW-0067">ATP-binding</keyword>
<evidence type="ECO:0000256" key="6">
    <source>
        <dbReference type="ARBA" id="ARBA00023146"/>
    </source>
</evidence>
<evidence type="ECO:0000256" key="5">
    <source>
        <dbReference type="ARBA" id="ARBA00022917"/>
    </source>
</evidence>
<evidence type="ECO:0000256" key="3">
    <source>
        <dbReference type="ARBA" id="ARBA00022741"/>
    </source>
</evidence>
<dbReference type="Gene3D" id="3.40.50.800">
    <property type="entry name" value="Anticodon-binding domain"/>
    <property type="match status" value="1"/>
</dbReference>
<evidence type="ECO:0000256" key="2">
    <source>
        <dbReference type="ARBA" id="ARBA00022598"/>
    </source>
</evidence>
<dbReference type="PANTHER" id="PTHR42753:SF2">
    <property type="entry name" value="PROLINE--TRNA LIGASE"/>
    <property type="match status" value="1"/>
</dbReference>
<keyword evidence="6" id="KW-0030">Aminoacyl-tRNA synthetase</keyword>
<dbReference type="InterPro" id="IPR036621">
    <property type="entry name" value="Anticodon-bd_dom_sf"/>
</dbReference>
<dbReference type="SUPFAM" id="SSF55681">
    <property type="entry name" value="Class II aaRS and biotin synthetases"/>
    <property type="match status" value="1"/>
</dbReference>
<comment type="catalytic activity">
    <reaction evidence="8">
        <text>tRNA(Pro) + L-proline + ATP = L-prolyl-tRNA(Pro) + AMP + diphosphate</text>
        <dbReference type="Rhea" id="RHEA:14305"/>
        <dbReference type="Rhea" id="RHEA-COMP:9700"/>
        <dbReference type="Rhea" id="RHEA-COMP:9702"/>
        <dbReference type="ChEBI" id="CHEBI:30616"/>
        <dbReference type="ChEBI" id="CHEBI:33019"/>
        <dbReference type="ChEBI" id="CHEBI:60039"/>
        <dbReference type="ChEBI" id="CHEBI:78442"/>
        <dbReference type="ChEBI" id="CHEBI:78532"/>
        <dbReference type="ChEBI" id="CHEBI:456215"/>
        <dbReference type="EC" id="6.1.1.15"/>
    </reaction>
</comment>
<feature type="domain" description="Aminoacyl-transfer RNA synthetases class-II family profile" evidence="9">
    <location>
        <begin position="111"/>
        <end position="546"/>
    </location>
</feature>
<keyword evidence="5" id="KW-0648">Protein biosynthesis</keyword>
<dbReference type="InterPro" id="IPR004500">
    <property type="entry name" value="Pro-tRNA-synth_IIa_bac-type"/>
</dbReference>
<proteinExistence type="predicted"/>
<dbReference type="OrthoDB" id="10267474at2759"/>
<dbReference type="AlphaFoldDB" id="A0A024G551"/>
<dbReference type="InterPro" id="IPR006195">
    <property type="entry name" value="aa-tRNA-synth_II"/>
</dbReference>
<dbReference type="InterPro" id="IPR050062">
    <property type="entry name" value="Pro-tRNA_synthetase"/>
</dbReference>
<evidence type="ECO:0000259" key="9">
    <source>
        <dbReference type="PROSITE" id="PS50862"/>
    </source>
</evidence>
<dbReference type="Pfam" id="PF00587">
    <property type="entry name" value="tRNA-synt_2b"/>
    <property type="match status" value="1"/>
</dbReference>
<dbReference type="InterPro" id="IPR004154">
    <property type="entry name" value="Anticodon-bd"/>
</dbReference>
<dbReference type="InterPro" id="IPR045864">
    <property type="entry name" value="aa-tRNA-synth_II/BPL/LPL"/>
</dbReference>
<dbReference type="EC" id="6.1.1.15" evidence="1"/>
<dbReference type="GO" id="GO:0006433">
    <property type="term" value="P:prolyl-tRNA aminoacylation"/>
    <property type="evidence" value="ECO:0007669"/>
    <property type="project" value="InterPro"/>
</dbReference>
<dbReference type="PANTHER" id="PTHR42753">
    <property type="entry name" value="MITOCHONDRIAL RIBOSOME PROTEIN L39/PROLYL-TRNA LIGASE FAMILY MEMBER"/>
    <property type="match status" value="1"/>
</dbReference>
<dbReference type="GO" id="GO:0004827">
    <property type="term" value="F:proline-tRNA ligase activity"/>
    <property type="evidence" value="ECO:0007669"/>
    <property type="project" value="UniProtKB-EC"/>
</dbReference>
<keyword evidence="3" id="KW-0547">Nucleotide-binding</keyword>
<evidence type="ECO:0000256" key="7">
    <source>
        <dbReference type="ARBA" id="ARBA00029731"/>
    </source>
</evidence>
<dbReference type="GO" id="GO:0005524">
    <property type="term" value="F:ATP binding"/>
    <property type="evidence" value="ECO:0007669"/>
    <property type="project" value="UniProtKB-KW"/>
</dbReference>
<keyword evidence="11" id="KW-1185">Reference proteome</keyword>
<name>A0A024G551_9STRA</name>
<evidence type="ECO:0000256" key="4">
    <source>
        <dbReference type="ARBA" id="ARBA00022840"/>
    </source>
</evidence>
<protein>
    <recommendedName>
        <fullName evidence="1">proline--tRNA ligase</fullName>
        <ecNumber evidence="1">6.1.1.15</ecNumber>
    </recommendedName>
    <alternativeName>
        <fullName evidence="7">Prolyl-tRNA synthetase</fullName>
    </alternativeName>
</protein>
<dbReference type="SUPFAM" id="SSF52954">
    <property type="entry name" value="Class II aaRS ABD-related"/>
    <property type="match status" value="1"/>
</dbReference>
<dbReference type="InterPro" id="IPR002314">
    <property type="entry name" value="aa-tRNA-synt_IIb"/>
</dbReference>
<dbReference type="InParanoid" id="A0A024G551"/>
<dbReference type="NCBIfam" id="TIGR00409">
    <property type="entry name" value="proS_fam_II"/>
    <property type="match status" value="1"/>
</dbReference>
<gene>
    <name evidence="10" type="ORF">BN9_021980</name>
</gene>
<sequence>MLGITRVSCMWSKHAPIRAPSLRPYCRRHCARKYTSPASAYALRSQLWIPTLKNAPIEAAVPSYQLLLRAGFIRKSGHGTFAMLPLATRVLQKLERIIDIEMKQISGNKCDLPAIVSADLWRLSDRWRGRSSELFTFQDRRNSEQILAPTHEEPMTSLVAQHYNPTREARNESGHQSLRLYQIGKKYRDEVRPRFGLLRSREFIMKDMYTFDTNYKNAVQSYDAVIASYKRILRGILRLPVVQVQADTGEIGGNFSHEFHVLASIGEDGILSCSSSTNPAREECDYAANVEKAQGLLYGPKEEKADIIPYEKMRDTAKDDPALQKLWISLANAVQSTKSAPTGLSYACELFTTGLDFIVAVFLQSDRKANEISVKLQLDENAIHRAKSVDCSGSLKLKVLIDDSLLLGQSFSHSGTALSSLHEAIKASQSATHVANPSKSSLSISIGNYRLAEEGDICPHCRKGSLKLSRGIEVAHAFYLGQKYSKSMNAFHSRISDECLVKEPYEMGCFGLGVSRLLAAIVETSHDKNGIQWPSVIAPYHIIVVPIGATRTDHPLTLEARKIAAQLSQLKCGAPSNCTGSPDVILDDRWQVSAGVRLVESELVGYPYRVVIGKQYSTARLVEVQNRLTMEKTFMKPEELSAYFENQFADYRRIAQTLDASSFTGALVDHATERQL</sequence>
<dbReference type="FunCoup" id="A0A024G551">
    <property type="interactions" value="103"/>
</dbReference>
<evidence type="ECO:0000256" key="1">
    <source>
        <dbReference type="ARBA" id="ARBA00012831"/>
    </source>
</evidence>
<evidence type="ECO:0000313" key="11">
    <source>
        <dbReference type="Proteomes" id="UP000053237"/>
    </source>
</evidence>
<dbReference type="GO" id="GO:0005739">
    <property type="term" value="C:mitochondrion"/>
    <property type="evidence" value="ECO:0007669"/>
    <property type="project" value="TreeGrafter"/>
</dbReference>
<dbReference type="EMBL" id="CAIX01000019">
    <property type="protein sequence ID" value="CCI41414.1"/>
    <property type="molecule type" value="Genomic_DNA"/>
</dbReference>
<dbReference type="Gene3D" id="3.30.930.10">
    <property type="entry name" value="Bira Bifunctional Protein, Domain 2"/>
    <property type="match status" value="2"/>
</dbReference>
<evidence type="ECO:0000313" key="10">
    <source>
        <dbReference type="EMBL" id="CCI41414.1"/>
    </source>
</evidence>
<organism evidence="10 11">
    <name type="scientific">Albugo candida</name>
    <dbReference type="NCBI Taxonomy" id="65357"/>
    <lineage>
        <taxon>Eukaryota</taxon>
        <taxon>Sar</taxon>
        <taxon>Stramenopiles</taxon>
        <taxon>Oomycota</taxon>
        <taxon>Peronosporomycetes</taxon>
        <taxon>Albuginales</taxon>
        <taxon>Albuginaceae</taxon>
        <taxon>Albugo</taxon>
    </lineage>
</organism>
<comment type="caution">
    <text evidence="10">The sequence shown here is derived from an EMBL/GenBank/DDBJ whole genome shotgun (WGS) entry which is preliminary data.</text>
</comment>
<dbReference type="InterPro" id="IPR002316">
    <property type="entry name" value="Pro-tRNA-ligase_IIa"/>
</dbReference>
<dbReference type="Proteomes" id="UP000053237">
    <property type="component" value="Unassembled WGS sequence"/>
</dbReference>
<evidence type="ECO:0000256" key="8">
    <source>
        <dbReference type="ARBA" id="ARBA00047671"/>
    </source>
</evidence>